<organism evidence="2 3">
    <name type="scientific">Pygocentrus nattereri</name>
    <name type="common">Red-bellied piranha</name>
    <dbReference type="NCBI Taxonomy" id="42514"/>
    <lineage>
        <taxon>Eukaryota</taxon>
        <taxon>Metazoa</taxon>
        <taxon>Chordata</taxon>
        <taxon>Craniata</taxon>
        <taxon>Vertebrata</taxon>
        <taxon>Euteleostomi</taxon>
        <taxon>Actinopterygii</taxon>
        <taxon>Neopterygii</taxon>
        <taxon>Teleostei</taxon>
        <taxon>Ostariophysi</taxon>
        <taxon>Characiformes</taxon>
        <taxon>Characoidei</taxon>
        <taxon>Pygocentrus</taxon>
    </lineage>
</organism>
<reference evidence="2" key="2">
    <citation type="submission" date="2025-08" db="UniProtKB">
        <authorList>
            <consortium name="Ensembl"/>
        </authorList>
    </citation>
    <scope>IDENTIFICATION</scope>
</reference>
<evidence type="ECO:0000256" key="1">
    <source>
        <dbReference type="SAM" id="MobiDB-lite"/>
    </source>
</evidence>
<reference evidence="2" key="3">
    <citation type="submission" date="2025-09" db="UniProtKB">
        <authorList>
            <consortium name="Ensembl"/>
        </authorList>
    </citation>
    <scope>IDENTIFICATION</scope>
</reference>
<dbReference type="Proteomes" id="UP001501920">
    <property type="component" value="Chromosome 15"/>
</dbReference>
<protein>
    <submittedName>
        <fullName evidence="2">Uncharacterized protein</fullName>
    </submittedName>
</protein>
<reference evidence="2 3" key="1">
    <citation type="submission" date="2020-10" db="EMBL/GenBank/DDBJ databases">
        <title>Pygocentrus nattereri (red-bellied piranha) genome, fPygNat1, primary haplotype.</title>
        <authorList>
            <person name="Myers G."/>
            <person name="Meyer A."/>
            <person name="Karagic N."/>
            <person name="Pippel M."/>
            <person name="Winkler S."/>
            <person name="Tracey A."/>
            <person name="Wood J."/>
            <person name="Formenti G."/>
            <person name="Howe K."/>
            <person name="Fedrigo O."/>
            <person name="Jarvis E.D."/>
        </authorList>
    </citation>
    <scope>NUCLEOTIDE SEQUENCE [LARGE SCALE GENOMIC DNA]</scope>
</reference>
<keyword evidence="3" id="KW-1185">Reference proteome</keyword>
<evidence type="ECO:0000313" key="2">
    <source>
        <dbReference type="Ensembl" id="ENSPNAP00000076466.1"/>
    </source>
</evidence>
<evidence type="ECO:0000313" key="3">
    <source>
        <dbReference type="Proteomes" id="UP001501920"/>
    </source>
</evidence>
<name>A0AAR2LQ81_PYGNA</name>
<proteinExistence type="predicted"/>
<dbReference type="GeneTree" id="ENSGT00940000177809"/>
<dbReference type="AlphaFoldDB" id="A0AAR2LQ81"/>
<sequence>MLIAPRLHYTNGLQKEGKKRDCWQRKGGRERGRKGGDRRERKGEYFPSLSISQRSHNATLHANKQRKATAMLGNASLFQVLPWKTVSVSRLSPCSLQPHLSNAKEHSFNCMWILQNVRNGEETTGETVAGHRLMSSVLNHRTAEWFYAYFICISLNPARLLSGNLPIRFNSTLIKKSGCAQPFKRGLIEHRPI</sequence>
<dbReference type="Ensembl" id="ENSPNAT00000076627.1">
    <property type="protein sequence ID" value="ENSPNAP00000076466.1"/>
    <property type="gene ID" value="ENSPNAG00000030195.1"/>
</dbReference>
<accession>A0AAR2LQ81</accession>
<feature type="region of interest" description="Disordered" evidence="1">
    <location>
        <begin position="18"/>
        <end position="42"/>
    </location>
</feature>